<name>A0A6C0KUR8_9ZZZZ</name>
<protein>
    <submittedName>
        <fullName evidence="1">Uncharacterized protein</fullName>
    </submittedName>
</protein>
<reference evidence="1" key="1">
    <citation type="journal article" date="2020" name="Nature">
        <title>Giant virus diversity and host interactions through global metagenomics.</title>
        <authorList>
            <person name="Schulz F."/>
            <person name="Roux S."/>
            <person name="Paez-Espino D."/>
            <person name="Jungbluth S."/>
            <person name="Walsh D.A."/>
            <person name="Denef V.J."/>
            <person name="McMahon K.D."/>
            <person name="Konstantinidis K.T."/>
            <person name="Eloe-Fadrosh E.A."/>
            <person name="Kyrpides N.C."/>
            <person name="Woyke T."/>
        </authorList>
    </citation>
    <scope>NUCLEOTIDE SEQUENCE</scope>
    <source>
        <strain evidence="1">GVMAG-S-3300013094-100</strain>
    </source>
</reference>
<dbReference type="EMBL" id="MN740975">
    <property type="protein sequence ID" value="QHU20886.1"/>
    <property type="molecule type" value="Genomic_DNA"/>
</dbReference>
<proteinExistence type="predicted"/>
<sequence length="246" mass="28291">MYKTPTNTSRRLLPIKYIIKGNIDSTAAQINNLKMNTTPTHITEISYVPNNNGFSPNGIIYEKYQKNVIRYEYKDIFRYSYINNQNCIITNLTELKPNNYSIAITTFRLDTIATTANGKKYVENSTTVNIGDYIICGTQGEKYNTHVAKIANNYKIDNGILTTLPNTKIIARLPDVLFDNKNSEYIYWEQKEITSIAFRGDYVQYNSSENTYIPISFKNINNYTKVSPNPPIRGGGMRQRQQTKKK</sequence>
<organism evidence="1">
    <name type="scientific">viral metagenome</name>
    <dbReference type="NCBI Taxonomy" id="1070528"/>
    <lineage>
        <taxon>unclassified sequences</taxon>
        <taxon>metagenomes</taxon>
        <taxon>organismal metagenomes</taxon>
    </lineage>
</organism>
<dbReference type="AlphaFoldDB" id="A0A6C0KUR8"/>
<accession>A0A6C0KUR8</accession>
<evidence type="ECO:0000313" key="1">
    <source>
        <dbReference type="EMBL" id="QHU20886.1"/>
    </source>
</evidence>